<keyword evidence="1" id="KW-1133">Transmembrane helix</keyword>
<dbReference type="Proteomes" id="UP001163152">
    <property type="component" value="Chromosome"/>
</dbReference>
<sequence>MEQPATQLEKSFQPRQLVSQATQYEFIQPETSIEDVPLNPTQPENSILSIGLLGIGLIGMALLLRIIALKLQAEHKQVIDTLKYTDKVPCRNCRFFSNNSYLKCAVHPSDVLKETAIDCSDYCPKNEPPTKKDGRSRS</sequence>
<keyword evidence="3" id="KW-1185">Reference proteome</keyword>
<evidence type="ECO:0000256" key="1">
    <source>
        <dbReference type="SAM" id="Phobius"/>
    </source>
</evidence>
<evidence type="ECO:0000313" key="2">
    <source>
        <dbReference type="EMBL" id="WAL59144.1"/>
    </source>
</evidence>
<gene>
    <name evidence="2" type="ORF">OXH18_18480</name>
</gene>
<dbReference type="KEGG" id="tsin:OXH18_18480"/>
<name>A0A9E8ZC03_9CYAN</name>
<evidence type="ECO:0000313" key="3">
    <source>
        <dbReference type="Proteomes" id="UP001163152"/>
    </source>
</evidence>
<accession>A0A9E8ZC03</accession>
<feature type="transmembrane region" description="Helical" evidence="1">
    <location>
        <begin position="47"/>
        <end position="67"/>
    </location>
</feature>
<keyword evidence="1" id="KW-0472">Membrane</keyword>
<protein>
    <submittedName>
        <fullName evidence="2">Uncharacterized protein</fullName>
    </submittedName>
</protein>
<dbReference type="EMBL" id="CP113797">
    <property type="protein sequence ID" value="WAL59144.1"/>
    <property type="molecule type" value="Genomic_DNA"/>
</dbReference>
<dbReference type="RefSeq" id="WP_268608758.1">
    <property type="nucleotide sequence ID" value="NZ_CP113797.1"/>
</dbReference>
<reference evidence="2" key="1">
    <citation type="submission" date="2022-12" db="EMBL/GenBank/DDBJ databases">
        <title>Polyphasic identification of a Novel Hot-Spring Cyanobacterium Ocullathermofonsia sinensis gen nov. sp. nov. and Genomic Insights on its Adaptations to the Thermal Habitat.</title>
        <authorList>
            <person name="Daroch M."/>
            <person name="Tang J."/>
            <person name="Jiang Y."/>
        </authorList>
    </citation>
    <scope>NUCLEOTIDE SEQUENCE</scope>
    <source>
        <strain evidence="2">PKUAC-SCTA174</strain>
    </source>
</reference>
<organism evidence="2 3">
    <name type="scientific">Thermocoleostomius sinensis A174</name>
    <dbReference type="NCBI Taxonomy" id="2016057"/>
    <lineage>
        <taxon>Bacteria</taxon>
        <taxon>Bacillati</taxon>
        <taxon>Cyanobacteriota</taxon>
        <taxon>Cyanophyceae</taxon>
        <taxon>Oculatellales</taxon>
        <taxon>Oculatellaceae</taxon>
        <taxon>Thermocoleostomius</taxon>
    </lineage>
</organism>
<dbReference type="AlphaFoldDB" id="A0A9E8ZC03"/>
<keyword evidence="1" id="KW-0812">Transmembrane</keyword>
<proteinExistence type="predicted"/>